<reference evidence="2" key="1">
    <citation type="submission" date="2021-12" db="EMBL/GenBank/DDBJ databases">
        <authorList>
            <person name="Zaccaron A."/>
            <person name="Stergiopoulos I."/>
        </authorList>
    </citation>
    <scope>NUCLEOTIDE SEQUENCE</scope>
    <source>
        <strain evidence="2">Race5_Kim</strain>
    </source>
</reference>
<name>A0A9Q8PBN6_PASFU</name>
<dbReference type="GeneID" id="71990496"/>
<sequence>MAPPFNIIWGAACSGVVVVFVAVAWHNERKSRRATRAAQLAQTEEGDITMNREEVPAWGGLLATGWGRELIARPPPAHVRGKV</sequence>
<dbReference type="Proteomes" id="UP000756132">
    <property type="component" value="Chromosome 7"/>
</dbReference>
<keyword evidence="1" id="KW-1133">Transmembrane helix</keyword>
<evidence type="ECO:0000313" key="3">
    <source>
        <dbReference type="Proteomes" id="UP000756132"/>
    </source>
</evidence>
<evidence type="ECO:0000313" key="2">
    <source>
        <dbReference type="EMBL" id="UJO19544.1"/>
    </source>
</evidence>
<dbReference type="KEGG" id="ffu:CLAFUR5_10618"/>
<dbReference type="RefSeq" id="XP_047763910.1">
    <property type="nucleotide sequence ID" value="XM_047909766.1"/>
</dbReference>
<keyword evidence="3" id="KW-1185">Reference proteome</keyword>
<feature type="transmembrane region" description="Helical" evidence="1">
    <location>
        <begin position="6"/>
        <end position="26"/>
    </location>
</feature>
<keyword evidence="1" id="KW-0812">Transmembrane</keyword>
<reference evidence="2" key="2">
    <citation type="journal article" date="2022" name="Microb. Genom.">
        <title>A chromosome-scale genome assembly of the tomato pathogen Cladosporium fulvum reveals a compartmentalized genome architecture and the presence of a dispensable chromosome.</title>
        <authorList>
            <person name="Zaccaron A.Z."/>
            <person name="Chen L.H."/>
            <person name="Samaras A."/>
            <person name="Stergiopoulos I."/>
        </authorList>
    </citation>
    <scope>NUCLEOTIDE SEQUENCE</scope>
    <source>
        <strain evidence="2">Race5_Kim</strain>
    </source>
</reference>
<evidence type="ECO:0000256" key="1">
    <source>
        <dbReference type="SAM" id="Phobius"/>
    </source>
</evidence>
<proteinExistence type="predicted"/>
<organism evidence="2 3">
    <name type="scientific">Passalora fulva</name>
    <name type="common">Tomato leaf mold</name>
    <name type="synonym">Cladosporium fulvum</name>
    <dbReference type="NCBI Taxonomy" id="5499"/>
    <lineage>
        <taxon>Eukaryota</taxon>
        <taxon>Fungi</taxon>
        <taxon>Dikarya</taxon>
        <taxon>Ascomycota</taxon>
        <taxon>Pezizomycotina</taxon>
        <taxon>Dothideomycetes</taxon>
        <taxon>Dothideomycetidae</taxon>
        <taxon>Mycosphaerellales</taxon>
        <taxon>Mycosphaerellaceae</taxon>
        <taxon>Fulvia</taxon>
    </lineage>
</organism>
<accession>A0A9Q8PBN6</accession>
<gene>
    <name evidence="2" type="ORF">CLAFUR5_10618</name>
</gene>
<keyword evidence="1" id="KW-0472">Membrane</keyword>
<protein>
    <submittedName>
        <fullName evidence="2">Uncharacterized protein</fullName>
    </submittedName>
</protein>
<dbReference type="EMBL" id="CP090169">
    <property type="protein sequence ID" value="UJO19544.1"/>
    <property type="molecule type" value="Genomic_DNA"/>
</dbReference>
<dbReference type="AlphaFoldDB" id="A0A9Q8PBN6"/>